<name>A0A6A6YCM4_9PEZI</name>
<feature type="transmembrane region" description="Helical" evidence="1">
    <location>
        <begin position="24"/>
        <end position="40"/>
    </location>
</feature>
<evidence type="ECO:0000256" key="1">
    <source>
        <dbReference type="SAM" id="Phobius"/>
    </source>
</evidence>
<proteinExistence type="predicted"/>
<keyword evidence="3" id="KW-1185">Reference proteome</keyword>
<dbReference type="RefSeq" id="XP_033572551.1">
    <property type="nucleotide sequence ID" value="XM_033712376.1"/>
</dbReference>
<keyword evidence="1" id="KW-0812">Transmembrane</keyword>
<evidence type="ECO:0000313" key="4">
    <source>
        <dbReference type="RefSeq" id="XP_033572551.1"/>
    </source>
</evidence>
<keyword evidence="1" id="KW-0472">Membrane</keyword>
<gene>
    <name evidence="2 4" type="ORF">BDZ99DRAFT_107682</name>
</gene>
<dbReference type="AlphaFoldDB" id="A0A6A6YCM4"/>
<sequence>MSYGLRSSSCANQCSRSDVVPNRYHLIAAIFFIQGCNYILSARLKGRRSDDNSEVVVNSFM</sequence>
<keyword evidence="1" id="KW-1133">Transmembrane helix</keyword>
<accession>A0A6A6YCM4</accession>
<protein>
    <submittedName>
        <fullName evidence="2 4">Uncharacterized protein</fullName>
    </submittedName>
</protein>
<reference evidence="4" key="2">
    <citation type="submission" date="2020-04" db="EMBL/GenBank/DDBJ databases">
        <authorList>
            <consortium name="NCBI Genome Project"/>
        </authorList>
    </citation>
    <scope>NUCLEOTIDE SEQUENCE</scope>
    <source>
        <strain evidence="4">CBS 304.34</strain>
    </source>
</reference>
<reference evidence="2 4" key="1">
    <citation type="journal article" date="2020" name="Stud. Mycol.">
        <title>101 Dothideomycetes genomes: a test case for predicting lifestyles and emergence of pathogens.</title>
        <authorList>
            <person name="Haridas S."/>
            <person name="Albert R."/>
            <person name="Binder M."/>
            <person name="Bloem J."/>
            <person name="Labutti K."/>
            <person name="Salamov A."/>
            <person name="Andreopoulos B."/>
            <person name="Baker S."/>
            <person name="Barry K."/>
            <person name="Bills G."/>
            <person name="Bluhm B."/>
            <person name="Cannon C."/>
            <person name="Castanera R."/>
            <person name="Culley D."/>
            <person name="Daum C."/>
            <person name="Ezra D."/>
            <person name="Gonzalez J."/>
            <person name="Henrissat B."/>
            <person name="Kuo A."/>
            <person name="Liang C."/>
            <person name="Lipzen A."/>
            <person name="Lutzoni F."/>
            <person name="Magnuson J."/>
            <person name="Mondo S."/>
            <person name="Nolan M."/>
            <person name="Ohm R."/>
            <person name="Pangilinan J."/>
            <person name="Park H.-J."/>
            <person name="Ramirez L."/>
            <person name="Alfaro M."/>
            <person name="Sun H."/>
            <person name="Tritt A."/>
            <person name="Yoshinaga Y."/>
            <person name="Zwiers L.-H."/>
            <person name="Turgeon B."/>
            <person name="Goodwin S."/>
            <person name="Spatafora J."/>
            <person name="Crous P."/>
            <person name="Grigoriev I."/>
        </authorList>
    </citation>
    <scope>NUCLEOTIDE SEQUENCE</scope>
    <source>
        <strain evidence="2 4">CBS 304.34</strain>
    </source>
</reference>
<dbReference type="GeneID" id="54453269"/>
<organism evidence="2">
    <name type="scientific">Mytilinidion resinicola</name>
    <dbReference type="NCBI Taxonomy" id="574789"/>
    <lineage>
        <taxon>Eukaryota</taxon>
        <taxon>Fungi</taxon>
        <taxon>Dikarya</taxon>
        <taxon>Ascomycota</taxon>
        <taxon>Pezizomycotina</taxon>
        <taxon>Dothideomycetes</taxon>
        <taxon>Pleosporomycetidae</taxon>
        <taxon>Mytilinidiales</taxon>
        <taxon>Mytilinidiaceae</taxon>
        <taxon>Mytilinidion</taxon>
    </lineage>
</organism>
<dbReference type="EMBL" id="MU003709">
    <property type="protein sequence ID" value="KAF2805587.1"/>
    <property type="molecule type" value="Genomic_DNA"/>
</dbReference>
<evidence type="ECO:0000313" key="3">
    <source>
        <dbReference type="Proteomes" id="UP000504636"/>
    </source>
</evidence>
<evidence type="ECO:0000313" key="2">
    <source>
        <dbReference type="EMBL" id="KAF2805587.1"/>
    </source>
</evidence>
<reference evidence="4" key="3">
    <citation type="submission" date="2025-04" db="UniProtKB">
        <authorList>
            <consortium name="RefSeq"/>
        </authorList>
    </citation>
    <scope>IDENTIFICATION</scope>
    <source>
        <strain evidence="4">CBS 304.34</strain>
    </source>
</reference>
<dbReference type="Proteomes" id="UP000504636">
    <property type="component" value="Unplaced"/>
</dbReference>